<feature type="transmembrane region" description="Helical" evidence="6">
    <location>
        <begin position="130"/>
        <end position="149"/>
    </location>
</feature>
<name>A0A914E8X5_9BILA</name>
<feature type="signal peptide" evidence="7">
    <location>
        <begin position="1"/>
        <end position="23"/>
    </location>
</feature>
<feature type="transmembrane region" description="Helical" evidence="6">
    <location>
        <begin position="290"/>
        <end position="308"/>
    </location>
</feature>
<feature type="transmembrane region" description="Helical" evidence="6">
    <location>
        <begin position="28"/>
        <end position="50"/>
    </location>
</feature>
<protein>
    <submittedName>
        <fullName evidence="10">Major facilitator superfamily (MFS) profile domain-containing protein</fullName>
    </submittedName>
</protein>
<dbReference type="InterPro" id="IPR020846">
    <property type="entry name" value="MFS_dom"/>
</dbReference>
<evidence type="ECO:0000259" key="8">
    <source>
        <dbReference type="PROSITE" id="PS50850"/>
    </source>
</evidence>
<feature type="transmembrane region" description="Helical" evidence="6">
    <location>
        <begin position="62"/>
        <end position="82"/>
    </location>
</feature>
<evidence type="ECO:0000256" key="3">
    <source>
        <dbReference type="ARBA" id="ARBA00022692"/>
    </source>
</evidence>
<organism evidence="9 10">
    <name type="scientific">Acrobeloides nanus</name>
    <dbReference type="NCBI Taxonomy" id="290746"/>
    <lineage>
        <taxon>Eukaryota</taxon>
        <taxon>Metazoa</taxon>
        <taxon>Ecdysozoa</taxon>
        <taxon>Nematoda</taxon>
        <taxon>Chromadorea</taxon>
        <taxon>Rhabditida</taxon>
        <taxon>Tylenchina</taxon>
        <taxon>Cephalobomorpha</taxon>
        <taxon>Cephaloboidea</taxon>
        <taxon>Cephalobidae</taxon>
        <taxon>Acrobeloides</taxon>
    </lineage>
</organism>
<evidence type="ECO:0000256" key="7">
    <source>
        <dbReference type="SAM" id="SignalP"/>
    </source>
</evidence>
<evidence type="ECO:0000256" key="1">
    <source>
        <dbReference type="ARBA" id="ARBA00004141"/>
    </source>
</evidence>
<evidence type="ECO:0000256" key="2">
    <source>
        <dbReference type="ARBA" id="ARBA00022448"/>
    </source>
</evidence>
<accession>A0A914E8X5</accession>
<feature type="transmembrane region" description="Helical" evidence="6">
    <location>
        <begin position="196"/>
        <end position="216"/>
    </location>
</feature>
<feature type="transmembrane region" description="Helical" evidence="6">
    <location>
        <begin position="88"/>
        <end position="109"/>
    </location>
</feature>
<dbReference type="GO" id="GO:0043195">
    <property type="term" value="C:terminal bouton"/>
    <property type="evidence" value="ECO:0007669"/>
    <property type="project" value="TreeGrafter"/>
</dbReference>
<dbReference type="SUPFAM" id="SSF103473">
    <property type="entry name" value="MFS general substrate transporter"/>
    <property type="match status" value="1"/>
</dbReference>
<dbReference type="Pfam" id="PF07690">
    <property type="entry name" value="MFS_1"/>
    <property type="match status" value="1"/>
</dbReference>
<dbReference type="InterPro" id="IPR036259">
    <property type="entry name" value="MFS_trans_sf"/>
</dbReference>
<keyword evidence="3 6" id="KW-0812">Transmembrane</keyword>
<reference evidence="10" key="1">
    <citation type="submission" date="2022-11" db="UniProtKB">
        <authorList>
            <consortium name="WormBaseParasite"/>
        </authorList>
    </citation>
    <scope>IDENTIFICATION</scope>
</reference>
<dbReference type="AlphaFoldDB" id="A0A914E8X5"/>
<feature type="domain" description="Major facilitator superfamily (MFS) profile" evidence="8">
    <location>
        <begin position="1"/>
        <end position="313"/>
    </location>
</feature>
<keyword evidence="7" id="KW-0732">Signal</keyword>
<keyword evidence="9" id="KW-1185">Reference proteome</keyword>
<keyword evidence="4 6" id="KW-1133">Transmembrane helix</keyword>
<comment type="subcellular location">
    <subcellularLocation>
        <location evidence="1">Membrane</location>
        <topology evidence="1">Multi-pass membrane protein</topology>
    </subcellularLocation>
</comment>
<dbReference type="PROSITE" id="PS50850">
    <property type="entry name" value="MFS"/>
    <property type="match status" value="1"/>
</dbReference>
<evidence type="ECO:0000313" key="9">
    <source>
        <dbReference type="Proteomes" id="UP000887540"/>
    </source>
</evidence>
<feature type="transmembrane region" description="Helical" evidence="6">
    <location>
        <begin position="222"/>
        <end position="245"/>
    </location>
</feature>
<feature type="chain" id="PRO_5037823961" evidence="7">
    <location>
        <begin position="24"/>
        <end position="318"/>
    </location>
</feature>
<dbReference type="InterPro" id="IPR050930">
    <property type="entry name" value="MFS_Vesicular_Transporter"/>
</dbReference>
<keyword evidence="5 6" id="KW-0472">Membrane</keyword>
<evidence type="ECO:0000313" key="10">
    <source>
        <dbReference type="WBParaSite" id="ACRNAN_scaffold6367.g21014.t1"/>
    </source>
</evidence>
<dbReference type="GO" id="GO:0030672">
    <property type="term" value="C:synaptic vesicle membrane"/>
    <property type="evidence" value="ECO:0007669"/>
    <property type="project" value="TreeGrafter"/>
</dbReference>
<evidence type="ECO:0000256" key="6">
    <source>
        <dbReference type="SAM" id="Phobius"/>
    </source>
</evidence>
<sequence length="318" mass="33902">MLFGFVIMFISSVFLAFATSIEALWLARALQGIGSACTATAGMGMLAIAYPDDAERGNAMGIALGGWGAGMLVGPVYGGFMYRIGGQMLPYIGLAILSLIGAFLQMISFETCIKKEPHEDKGIFKLLQDFQIVISAGAIAVSIFCIGLVEATLPTWMMDSWDARSLERGAAFLPHMIAYLLSTKIFGLLGHKIGRWLLGLIGLVWISCAIIAYPLASNYIGLILPSASVGFSMGMIDSGMFPYLANVVDIRHAGAYGSVYAIADAAACLGFGLGPYVGGPLVGTLGFRNLLWLTASFPLLYAPTMLLIRKIKEDSPKI</sequence>
<dbReference type="WBParaSite" id="ACRNAN_scaffold6367.g21014.t1">
    <property type="protein sequence ID" value="ACRNAN_scaffold6367.g21014.t1"/>
    <property type="gene ID" value="ACRNAN_scaffold6367.g21014"/>
</dbReference>
<keyword evidence="2" id="KW-0813">Transport</keyword>
<dbReference type="PANTHER" id="PTHR23506:SF23">
    <property type="entry name" value="GH10249P"/>
    <property type="match status" value="1"/>
</dbReference>
<dbReference type="Gene3D" id="1.20.1250.20">
    <property type="entry name" value="MFS general substrate transporter like domains"/>
    <property type="match status" value="2"/>
</dbReference>
<dbReference type="InterPro" id="IPR011701">
    <property type="entry name" value="MFS"/>
</dbReference>
<dbReference type="GO" id="GO:0005335">
    <property type="term" value="F:serotonin:sodium:chloride symporter activity"/>
    <property type="evidence" value="ECO:0007669"/>
    <property type="project" value="TreeGrafter"/>
</dbReference>
<evidence type="ECO:0000256" key="5">
    <source>
        <dbReference type="ARBA" id="ARBA00023136"/>
    </source>
</evidence>
<dbReference type="GO" id="GO:0015842">
    <property type="term" value="P:aminergic neurotransmitter loading into synaptic vesicle"/>
    <property type="evidence" value="ECO:0007669"/>
    <property type="project" value="TreeGrafter"/>
</dbReference>
<dbReference type="PANTHER" id="PTHR23506">
    <property type="entry name" value="GH10249P"/>
    <property type="match status" value="1"/>
</dbReference>
<evidence type="ECO:0000256" key="4">
    <source>
        <dbReference type="ARBA" id="ARBA00022989"/>
    </source>
</evidence>
<feature type="transmembrane region" description="Helical" evidence="6">
    <location>
        <begin position="257"/>
        <end position="278"/>
    </location>
</feature>
<proteinExistence type="predicted"/>
<dbReference type="Proteomes" id="UP000887540">
    <property type="component" value="Unplaced"/>
</dbReference>